<feature type="DNA-binding region" description="H-T-H motif" evidence="4">
    <location>
        <begin position="29"/>
        <end position="48"/>
    </location>
</feature>
<evidence type="ECO:0000313" key="8">
    <source>
        <dbReference type="Proteomes" id="UP000245959"/>
    </source>
</evidence>
<dbReference type="EMBL" id="JABAEW010000005">
    <property type="protein sequence ID" value="NMD85754.1"/>
    <property type="molecule type" value="Genomic_DNA"/>
</dbReference>
<organism evidence="7 8">
    <name type="scientific">Victivallis vadensis</name>
    <dbReference type="NCBI Taxonomy" id="172901"/>
    <lineage>
        <taxon>Bacteria</taxon>
        <taxon>Pseudomonadati</taxon>
        <taxon>Lentisphaerota</taxon>
        <taxon>Lentisphaeria</taxon>
        <taxon>Victivallales</taxon>
        <taxon>Victivallaceae</taxon>
        <taxon>Victivallis</taxon>
    </lineage>
</organism>
<keyword evidence="3" id="KW-0804">Transcription</keyword>
<dbReference type="PANTHER" id="PTHR30328">
    <property type="entry name" value="TRANSCRIPTIONAL REPRESSOR"/>
    <property type="match status" value="1"/>
</dbReference>
<dbReference type="PRINTS" id="PR00455">
    <property type="entry name" value="HTHTETR"/>
</dbReference>
<dbReference type="InterPro" id="IPR001647">
    <property type="entry name" value="HTH_TetR"/>
</dbReference>
<accession>A0A2U1AV68</accession>
<dbReference type="Proteomes" id="UP000245959">
    <property type="component" value="Unassembled WGS sequence"/>
</dbReference>
<dbReference type="InterPro" id="IPR041474">
    <property type="entry name" value="NicS_C"/>
</dbReference>
<dbReference type="Proteomes" id="UP000576225">
    <property type="component" value="Unassembled WGS sequence"/>
</dbReference>
<name>A0A2U1AV68_9BACT</name>
<comment type="caution">
    <text evidence="7">The sequence shown here is derived from an EMBL/GenBank/DDBJ whole genome shotgun (WGS) entry which is preliminary data.</text>
</comment>
<evidence type="ECO:0000256" key="3">
    <source>
        <dbReference type="ARBA" id="ARBA00023163"/>
    </source>
</evidence>
<dbReference type="InterPro" id="IPR050109">
    <property type="entry name" value="HTH-type_TetR-like_transc_reg"/>
</dbReference>
<dbReference type="Gene3D" id="1.10.357.10">
    <property type="entry name" value="Tetracycline Repressor, domain 2"/>
    <property type="match status" value="1"/>
</dbReference>
<sequence>MQQRAVKTRQQILESAVRVFAEKGFSGATVDEIAEAAAVNKQRIYAYFGSKQGLFEAALLACFSEVELFSRKMLKEIADSPQRMTELLLGGFFAAHRRNPRFWRLLSWANLEGVSDLSPLDRARSGDNAEIRRLFDAAVAAGQIRPVDFHTYLFTLLAVSYFYFSNRKTLIHTLGGELFSDGDGGRLCEQLGNVFQP</sequence>
<dbReference type="AlphaFoldDB" id="A0A2U1AV68"/>
<keyword evidence="8" id="KW-1185">Reference proteome</keyword>
<dbReference type="OrthoDB" id="9815924at2"/>
<keyword evidence="1" id="KW-0805">Transcription regulation</keyword>
<gene>
    <name evidence="7" type="ORF">C8D82_11745</name>
    <name evidence="6" type="ORF">HF882_04065</name>
</gene>
<evidence type="ECO:0000256" key="1">
    <source>
        <dbReference type="ARBA" id="ARBA00023015"/>
    </source>
</evidence>
<dbReference type="EMBL" id="QEKH01000017">
    <property type="protein sequence ID" value="PVY40326.1"/>
    <property type="molecule type" value="Genomic_DNA"/>
</dbReference>
<dbReference type="InterPro" id="IPR009057">
    <property type="entry name" value="Homeodomain-like_sf"/>
</dbReference>
<dbReference type="PANTHER" id="PTHR30328:SF54">
    <property type="entry name" value="HTH-TYPE TRANSCRIPTIONAL REPRESSOR SCO4008"/>
    <property type="match status" value="1"/>
</dbReference>
<reference evidence="6 9" key="2">
    <citation type="submission" date="2020-04" db="EMBL/GenBank/DDBJ databases">
        <authorList>
            <person name="Hitch T.C.A."/>
            <person name="Wylensek D."/>
            <person name="Clavel T."/>
        </authorList>
    </citation>
    <scope>NUCLEOTIDE SEQUENCE [LARGE SCALE GENOMIC DNA]</scope>
    <source>
        <strain evidence="6 9">COR2-253-APC-1A</strain>
    </source>
</reference>
<dbReference type="PROSITE" id="PS50977">
    <property type="entry name" value="HTH_TETR_2"/>
    <property type="match status" value="1"/>
</dbReference>
<dbReference type="Pfam" id="PF17938">
    <property type="entry name" value="TetR_C_29"/>
    <property type="match status" value="1"/>
</dbReference>
<evidence type="ECO:0000256" key="4">
    <source>
        <dbReference type="PROSITE-ProRule" id="PRU00335"/>
    </source>
</evidence>
<protein>
    <submittedName>
        <fullName evidence="7">TetR family transcriptional regulator</fullName>
    </submittedName>
    <submittedName>
        <fullName evidence="6">TetR/AcrR family transcriptional regulator</fullName>
    </submittedName>
</protein>
<evidence type="ECO:0000313" key="9">
    <source>
        <dbReference type="Proteomes" id="UP000576225"/>
    </source>
</evidence>
<keyword evidence="2 4" id="KW-0238">DNA-binding</keyword>
<dbReference type="InterPro" id="IPR036271">
    <property type="entry name" value="Tet_transcr_reg_TetR-rel_C_sf"/>
</dbReference>
<dbReference type="Pfam" id="PF00440">
    <property type="entry name" value="TetR_N"/>
    <property type="match status" value="1"/>
</dbReference>
<feature type="domain" description="HTH tetR-type" evidence="5">
    <location>
        <begin position="6"/>
        <end position="66"/>
    </location>
</feature>
<dbReference type="SUPFAM" id="SSF46689">
    <property type="entry name" value="Homeodomain-like"/>
    <property type="match status" value="1"/>
</dbReference>
<reference evidence="7 8" key="1">
    <citation type="submission" date="2018-04" db="EMBL/GenBank/DDBJ databases">
        <title>Genomic Encyclopedia of Type Strains, Phase IV (KMG-IV): sequencing the most valuable type-strain genomes for metagenomic binning, comparative biology and taxonomic classification.</title>
        <authorList>
            <person name="Goeker M."/>
        </authorList>
    </citation>
    <scope>NUCLEOTIDE SEQUENCE [LARGE SCALE GENOMIC DNA]</scope>
    <source>
        <strain evidence="7 8">DSM 14823</strain>
    </source>
</reference>
<proteinExistence type="predicted"/>
<evidence type="ECO:0000313" key="6">
    <source>
        <dbReference type="EMBL" id="NMD85754.1"/>
    </source>
</evidence>
<dbReference type="GeneID" id="78295682"/>
<dbReference type="RefSeq" id="WP_116884379.1">
    <property type="nucleotide sequence ID" value="NZ_CABMMC010000286.1"/>
</dbReference>
<dbReference type="GO" id="GO:0003677">
    <property type="term" value="F:DNA binding"/>
    <property type="evidence" value="ECO:0007669"/>
    <property type="project" value="UniProtKB-UniRule"/>
</dbReference>
<evidence type="ECO:0000256" key="2">
    <source>
        <dbReference type="ARBA" id="ARBA00023125"/>
    </source>
</evidence>
<evidence type="ECO:0000259" key="5">
    <source>
        <dbReference type="PROSITE" id="PS50977"/>
    </source>
</evidence>
<dbReference type="FunFam" id="1.10.10.60:FF:000141">
    <property type="entry name" value="TetR family transcriptional regulator"/>
    <property type="match status" value="1"/>
</dbReference>
<dbReference type="SUPFAM" id="SSF48498">
    <property type="entry name" value="Tetracyclin repressor-like, C-terminal domain"/>
    <property type="match status" value="1"/>
</dbReference>
<evidence type="ECO:0000313" key="7">
    <source>
        <dbReference type="EMBL" id="PVY40326.1"/>
    </source>
</evidence>